<dbReference type="SUPFAM" id="SSF53335">
    <property type="entry name" value="S-adenosyl-L-methionine-dependent methyltransferases"/>
    <property type="match status" value="1"/>
</dbReference>
<dbReference type="PANTHER" id="PTHR18895">
    <property type="entry name" value="HEMK METHYLTRANSFERASE"/>
    <property type="match status" value="1"/>
</dbReference>
<proteinExistence type="inferred from homology"/>
<evidence type="ECO:0000259" key="7">
    <source>
        <dbReference type="Pfam" id="PF17827"/>
    </source>
</evidence>
<accession>A0A2P5SYS2</accession>
<evidence type="ECO:0000256" key="1">
    <source>
        <dbReference type="ARBA" id="ARBA00022603"/>
    </source>
</evidence>
<dbReference type="HAMAP" id="MF_02126">
    <property type="entry name" value="RF_methyltr_PrmC"/>
    <property type="match status" value="1"/>
</dbReference>
<dbReference type="PROSITE" id="PS00092">
    <property type="entry name" value="N6_MTASE"/>
    <property type="match status" value="1"/>
</dbReference>
<keyword evidence="1 5" id="KW-0489">Methyltransferase</keyword>
<evidence type="ECO:0000259" key="6">
    <source>
        <dbReference type="Pfam" id="PF13847"/>
    </source>
</evidence>
<dbReference type="Gene3D" id="1.10.8.10">
    <property type="entry name" value="DNA helicase RuvA subunit, C-terminal domain"/>
    <property type="match status" value="1"/>
</dbReference>
<dbReference type="InterPro" id="IPR019874">
    <property type="entry name" value="RF_methyltr_PrmC"/>
</dbReference>
<dbReference type="InterPro" id="IPR002052">
    <property type="entry name" value="DNA_methylase_N6_adenine_CS"/>
</dbReference>
<evidence type="ECO:0000256" key="4">
    <source>
        <dbReference type="ARBA" id="ARBA00048391"/>
    </source>
</evidence>
<evidence type="ECO:0000313" key="8">
    <source>
        <dbReference type="EMBL" id="PPI87497.1"/>
    </source>
</evidence>
<comment type="caution">
    <text evidence="8">The sequence shown here is derived from an EMBL/GenBank/DDBJ whole genome shotgun (WGS) entry which is preliminary data.</text>
</comment>
<dbReference type="FunFam" id="3.40.50.150:FF:000053">
    <property type="entry name" value="Release factor glutamine methyltransferase"/>
    <property type="match status" value="1"/>
</dbReference>
<dbReference type="InterPro" id="IPR029063">
    <property type="entry name" value="SAM-dependent_MTases_sf"/>
</dbReference>
<name>A0A2P5SYS2_9GAMM</name>
<feature type="domain" description="Methyltransferase" evidence="6">
    <location>
        <begin position="108"/>
        <end position="240"/>
    </location>
</feature>
<dbReference type="Proteomes" id="UP000296034">
    <property type="component" value="Unassembled WGS sequence"/>
</dbReference>
<feature type="binding site" evidence="5">
    <location>
        <begin position="117"/>
        <end position="121"/>
    </location>
    <ligand>
        <name>S-adenosyl-L-methionine</name>
        <dbReference type="ChEBI" id="CHEBI:59789"/>
    </ligand>
</feature>
<evidence type="ECO:0000256" key="5">
    <source>
        <dbReference type="HAMAP-Rule" id="MF_02126"/>
    </source>
</evidence>
<feature type="domain" description="Release factor glutamine methyltransferase N-terminal" evidence="7">
    <location>
        <begin position="6"/>
        <end position="73"/>
    </location>
</feature>
<feature type="binding site" evidence="5">
    <location>
        <position position="168"/>
    </location>
    <ligand>
        <name>S-adenosyl-L-methionine</name>
        <dbReference type="ChEBI" id="CHEBI:59789"/>
    </ligand>
</feature>
<evidence type="ECO:0000256" key="2">
    <source>
        <dbReference type="ARBA" id="ARBA00022679"/>
    </source>
</evidence>
<dbReference type="NCBIfam" id="TIGR00536">
    <property type="entry name" value="hemK_fam"/>
    <property type="match status" value="1"/>
</dbReference>
<dbReference type="CDD" id="cd02440">
    <property type="entry name" value="AdoMet_MTases"/>
    <property type="match status" value="1"/>
</dbReference>
<dbReference type="InterPro" id="IPR025714">
    <property type="entry name" value="Methyltranfer_dom"/>
</dbReference>
<sequence>MNTHNWLKKAKNALYNSDTPELDAQIILSFVTGKSRSWLFAFNELMITDTQLISLEKILMRRVKGEPLAYLLGECEFWSLTLKVTNDTIIPRPDTEIIVIESLNHLSNSSLKVLDLGTGTGAIALAIASELPKCKVFGVDFIDSVVKTAQYNAEKLKIINATFFLSDWFHNVPPNKFDLIVSNPPYIEADSLYLKSGDICFEPRTALVSDENGLSNLKIIIKNSLDWLKKKCWLLVEHGWQQDKSVRYIMKKYGYLNINTIKDYGGNPRVTLGMSPK</sequence>
<feature type="binding site" evidence="5">
    <location>
        <position position="140"/>
    </location>
    <ligand>
        <name>S-adenosyl-L-methionine</name>
        <dbReference type="ChEBI" id="CHEBI:59789"/>
    </ligand>
</feature>
<protein>
    <recommendedName>
        <fullName evidence="5">Release factor glutamine methyltransferase</fullName>
        <shortName evidence="5">RF MTase</shortName>
        <ecNumber evidence="5">2.1.1.297</ecNumber>
    </recommendedName>
    <alternativeName>
        <fullName evidence="5">N5-glutamine methyltransferase PrmC</fullName>
    </alternativeName>
    <alternativeName>
        <fullName evidence="5">Protein-(glutamine-N5) MTase PrmC</fullName>
    </alternativeName>
    <alternativeName>
        <fullName evidence="5">Protein-glutamine N-methyltransferase PrmC</fullName>
    </alternativeName>
</protein>
<dbReference type="InterPro" id="IPR050320">
    <property type="entry name" value="N5-glutamine_MTase"/>
</dbReference>
<feature type="binding site" evidence="5">
    <location>
        <position position="183"/>
    </location>
    <ligand>
        <name>S-adenosyl-L-methionine</name>
        <dbReference type="ChEBI" id="CHEBI:59789"/>
    </ligand>
</feature>
<comment type="function">
    <text evidence="5">Methylates the class 1 translation termination release factors RF1/PrfA and RF2/PrfB on the glutamine residue of the universally conserved GGQ motif.</text>
</comment>
<dbReference type="Gene3D" id="3.40.50.150">
    <property type="entry name" value="Vaccinia Virus protein VP39"/>
    <property type="match status" value="1"/>
</dbReference>
<dbReference type="NCBIfam" id="TIGR03534">
    <property type="entry name" value="RF_mod_PrmC"/>
    <property type="match status" value="1"/>
</dbReference>
<dbReference type="Pfam" id="PF17827">
    <property type="entry name" value="PrmC_N"/>
    <property type="match status" value="1"/>
</dbReference>
<dbReference type="GO" id="GO:0102559">
    <property type="term" value="F:peptide chain release factor N(5)-glutamine methyltransferase activity"/>
    <property type="evidence" value="ECO:0007669"/>
    <property type="project" value="UniProtKB-EC"/>
</dbReference>
<dbReference type="RefSeq" id="WP_136131492.1">
    <property type="nucleotide sequence ID" value="NZ_PDKS01000001.1"/>
</dbReference>
<dbReference type="AlphaFoldDB" id="A0A2P5SYS2"/>
<organism evidence="8 9">
    <name type="scientific">Candidatus Pantoea edessiphila</name>
    <dbReference type="NCBI Taxonomy" id="2044610"/>
    <lineage>
        <taxon>Bacteria</taxon>
        <taxon>Pseudomonadati</taxon>
        <taxon>Pseudomonadota</taxon>
        <taxon>Gammaproteobacteria</taxon>
        <taxon>Enterobacterales</taxon>
        <taxon>Erwiniaceae</taxon>
        <taxon>Pantoea</taxon>
    </lineage>
</organism>
<keyword evidence="2 5" id="KW-0808">Transferase</keyword>
<dbReference type="OrthoDB" id="9800643at2"/>
<evidence type="ECO:0000313" key="9">
    <source>
        <dbReference type="Proteomes" id="UP000296034"/>
    </source>
</evidence>
<feature type="binding site" evidence="5">
    <location>
        <begin position="183"/>
        <end position="186"/>
    </location>
    <ligand>
        <name>substrate</name>
    </ligand>
</feature>
<reference evidence="8 9" key="1">
    <citation type="journal article" date="2018" name="Genome Biol. Evol.">
        <title>Cladogenesis and Genomic Streamlining in Extracellular Endosymbionts of Tropical Stink Bugs.</title>
        <authorList>
            <person name="Otero-Bravo A."/>
            <person name="Goffredi S."/>
            <person name="Sabree Z.L."/>
        </authorList>
    </citation>
    <scope>NUCLEOTIDE SEQUENCE [LARGE SCALE GENOMIC DNA]</scope>
    <source>
        <strain evidence="8 9">SoET</strain>
    </source>
</reference>
<dbReference type="PANTHER" id="PTHR18895:SF74">
    <property type="entry name" value="MTRF1L RELEASE FACTOR GLUTAMINE METHYLTRANSFERASE"/>
    <property type="match status" value="1"/>
</dbReference>
<dbReference type="EC" id="2.1.1.297" evidence="5"/>
<dbReference type="Pfam" id="PF13847">
    <property type="entry name" value="Methyltransf_31"/>
    <property type="match status" value="1"/>
</dbReference>
<comment type="catalytic activity">
    <reaction evidence="4 5">
        <text>L-glutaminyl-[peptide chain release factor] + S-adenosyl-L-methionine = N(5)-methyl-L-glutaminyl-[peptide chain release factor] + S-adenosyl-L-homocysteine + H(+)</text>
        <dbReference type="Rhea" id="RHEA:42896"/>
        <dbReference type="Rhea" id="RHEA-COMP:10271"/>
        <dbReference type="Rhea" id="RHEA-COMP:10272"/>
        <dbReference type="ChEBI" id="CHEBI:15378"/>
        <dbReference type="ChEBI" id="CHEBI:30011"/>
        <dbReference type="ChEBI" id="CHEBI:57856"/>
        <dbReference type="ChEBI" id="CHEBI:59789"/>
        <dbReference type="ChEBI" id="CHEBI:61891"/>
        <dbReference type="EC" id="2.1.1.297"/>
    </reaction>
</comment>
<dbReference type="GO" id="GO:0032259">
    <property type="term" value="P:methylation"/>
    <property type="evidence" value="ECO:0007669"/>
    <property type="project" value="UniProtKB-KW"/>
</dbReference>
<dbReference type="InterPro" id="IPR040758">
    <property type="entry name" value="PrmC_N"/>
</dbReference>
<evidence type="ECO:0000256" key="3">
    <source>
        <dbReference type="ARBA" id="ARBA00022691"/>
    </source>
</evidence>
<keyword evidence="3 5" id="KW-0949">S-adenosyl-L-methionine</keyword>
<gene>
    <name evidence="5 8" type="primary">prmC</name>
    <name evidence="8" type="ORF">CRV11_01000</name>
</gene>
<dbReference type="InterPro" id="IPR004556">
    <property type="entry name" value="HemK-like"/>
</dbReference>
<dbReference type="GO" id="GO:0003676">
    <property type="term" value="F:nucleic acid binding"/>
    <property type="evidence" value="ECO:0007669"/>
    <property type="project" value="InterPro"/>
</dbReference>
<comment type="similarity">
    <text evidence="5">Belongs to the protein N5-glutamine methyltransferase family. PrmC subfamily.</text>
</comment>
<dbReference type="EMBL" id="PDKS01000001">
    <property type="protein sequence ID" value="PPI87497.1"/>
    <property type="molecule type" value="Genomic_DNA"/>
</dbReference>